<dbReference type="GO" id="GO:0005886">
    <property type="term" value="C:plasma membrane"/>
    <property type="evidence" value="ECO:0007669"/>
    <property type="project" value="TreeGrafter"/>
</dbReference>
<dbReference type="PANTHER" id="PTHR11920:SF335">
    <property type="entry name" value="GUANYLATE CYCLASE"/>
    <property type="match status" value="1"/>
</dbReference>
<dbReference type="Proteomes" id="UP001177023">
    <property type="component" value="Unassembled WGS sequence"/>
</dbReference>
<keyword evidence="5" id="KW-1133">Transmembrane helix</keyword>
<keyword evidence="3" id="KW-0812">Transmembrane</keyword>
<dbReference type="InterPro" id="IPR001054">
    <property type="entry name" value="A/G_cyclase"/>
</dbReference>
<accession>A0AA36CV19</accession>
<dbReference type="GO" id="GO:0007168">
    <property type="term" value="P:receptor guanylyl cyclase signaling pathway"/>
    <property type="evidence" value="ECO:0007669"/>
    <property type="project" value="TreeGrafter"/>
</dbReference>
<dbReference type="GO" id="GO:0004383">
    <property type="term" value="F:guanylate cyclase activity"/>
    <property type="evidence" value="ECO:0007669"/>
    <property type="project" value="UniProtKB-EC"/>
</dbReference>
<dbReference type="GO" id="GO:0000166">
    <property type="term" value="F:nucleotide binding"/>
    <property type="evidence" value="ECO:0007669"/>
    <property type="project" value="UniProtKB-KW"/>
</dbReference>
<evidence type="ECO:0000256" key="5">
    <source>
        <dbReference type="ARBA" id="ARBA00022989"/>
    </source>
</evidence>
<proteinExistence type="inferred from homology"/>
<dbReference type="InterPro" id="IPR018297">
    <property type="entry name" value="A/G_cyclase_CS"/>
</dbReference>
<dbReference type="GO" id="GO:0035556">
    <property type="term" value="P:intracellular signal transduction"/>
    <property type="evidence" value="ECO:0007669"/>
    <property type="project" value="InterPro"/>
</dbReference>
<keyword evidence="9 10" id="KW-0456">Lyase</keyword>
<dbReference type="PANTHER" id="PTHR11920">
    <property type="entry name" value="GUANYLYL CYCLASE"/>
    <property type="match status" value="1"/>
</dbReference>
<sequence length="177" mass="19579">MSVGGIPDQTEDHCEIICHLALGMVYEARNATDPISGRPLQIRAGIHSGPVVAGVVGAKMPRYCLFGDTVNTASRMESHSPEGRIHCSEHAVTCAQRTGRFEFEGRGKTQIKGKGEMNTYYLSRSFKKSMWEIIGSQRDENINSIDGYQELRALLFTNAVVQKKKRNLKDSIACSIC</sequence>
<reference evidence="12" key="1">
    <citation type="submission" date="2023-06" db="EMBL/GenBank/DDBJ databases">
        <authorList>
            <person name="Delattre M."/>
        </authorList>
    </citation>
    <scope>NUCLEOTIDE SEQUENCE</scope>
    <source>
        <strain evidence="12">AF72</strain>
    </source>
</reference>
<organism evidence="12 13">
    <name type="scientific">Mesorhabditis spiculigera</name>
    <dbReference type="NCBI Taxonomy" id="96644"/>
    <lineage>
        <taxon>Eukaryota</taxon>
        <taxon>Metazoa</taxon>
        <taxon>Ecdysozoa</taxon>
        <taxon>Nematoda</taxon>
        <taxon>Chromadorea</taxon>
        <taxon>Rhabditida</taxon>
        <taxon>Rhabditina</taxon>
        <taxon>Rhabditomorpha</taxon>
        <taxon>Rhabditoidea</taxon>
        <taxon>Rhabditidae</taxon>
        <taxon>Mesorhabditinae</taxon>
        <taxon>Mesorhabditis</taxon>
    </lineage>
</organism>
<dbReference type="AlphaFoldDB" id="A0AA36CV19"/>
<keyword evidence="6" id="KW-0472">Membrane</keyword>
<gene>
    <name evidence="12" type="ORF">MSPICULIGERA_LOCUS13058</name>
</gene>
<evidence type="ECO:0000313" key="13">
    <source>
        <dbReference type="Proteomes" id="UP001177023"/>
    </source>
</evidence>
<keyword evidence="8" id="KW-0325">Glycoprotein</keyword>
<dbReference type="CDD" id="cd07302">
    <property type="entry name" value="CHD"/>
    <property type="match status" value="1"/>
</dbReference>
<evidence type="ECO:0000313" key="12">
    <source>
        <dbReference type="EMBL" id="CAJ0574730.1"/>
    </source>
</evidence>
<dbReference type="EMBL" id="CATQJA010002632">
    <property type="protein sequence ID" value="CAJ0574730.1"/>
    <property type="molecule type" value="Genomic_DNA"/>
</dbReference>
<evidence type="ECO:0000256" key="9">
    <source>
        <dbReference type="ARBA" id="ARBA00023239"/>
    </source>
</evidence>
<comment type="subcellular location">
    <subcellularLocation>
        <location evidence="2">Membrane</location>
    </subcellularLocation>
</comment>
<evidence type="ECO:0000256" key="10">
    <source>
        <dbReference type="RuleBase" id="RU000405"/>
    </source>
</evidence>
<evidence type="ECO:0000256" key="1">
    <source>
        <dbReference type="ARBA" id="ARBA00001436"/>
    </source>
</evidence>
<protein>
    <recommendedName>
        <fullName evidence="11">Guanylate cyclase domain-containing protein</fullName>
    </recommendedName>
</protein>
<dbReference type="InterPro" id="IPR029787">
    <property type="entry name" value="Nucleotide_cyclase"/>
</dbReference>
<dbReference type="PROSITE" id="PS50125">
    <property type="entry name" value="GUANYLATE_CYCLASE_2"/>
    <property type="match status" value="1"/>
</dbReference>
<dbReference type="GO" id="GO:0001653">
    <property type="term" value="F:peptide receptor activity"/>
    <property type="evidence" value="ECO:0007669"/>
    <property type="project" value="TreeGrafter"/>
</dbReference>
<dbReference type="InterPro" id="IPR050401">
    <property type="entry name" value="Cyclic_nucleotide_synthase"/>
</dbReference>
<comment type="caution">
    <text evidence="12">The sequence shown here is derived from an EMBL/GenBank/DDBJ whole genome shotgun (WGS) entry which is preliminary data.</text>
</comment>
<dbReference type="SUPFAM" id="SSF55073">
    <property type="entry name" value="Nucleotide cyclase"/>
    <property type="match status" value="1"/>
</dbReference>
<evidence type="ECO:0000256" key="2">
    <source>
        <dbReference type="ARBA" id="ARBA00004370"/>
    </source>
</evidence>
<dbReference type="GO" id="GO:0004016">
    <property type="term" value="F:adenylate cyclase activity"/>
    <property type="evidence" value="ECO:0007669"/>
    <property type="project" value="TreeGrafter"/>
</dbReference>
<comment type="catalytic activity">
    <reaction evidence="1">
        <text>GTP = 3',5'-cyclic GMP + diphosphate</text>
        <dbReference type="Rhea" id="RHEA:13665"/>
        <dbReference type="ChEBI" id="CHEBI:33019"/>
        <dbReference type="ChEBI" id="CHEBI:37565"/>
        <dbReference type="ChEBI" id="CHEBI:57746"/>
        <dbReference type="EC" id="4.6.1.2"/>
    </reaction>
</comment>
<evidence type="ECO:0000256" key="8">
    <source>
        <dbReference type="ARBA" id="ARBA00023180"/>
    </source>
</evidence>
<keyword evidence="4" id="KW-0547">Nucleotide-binding</keyword>
<evidence type="ECO:0000259" key="11">
    <source>
        <dbReference type="PROSITE" id="PS50125"/>
    </source>
</evidence>
<evidence type="ECO:0000256" key="7">
    <source>
        <dbReference type="ARBA" id="ARBA00023170"/>
    </source>
</evidence>
<name>A0AA36CV19_9BILA</name>
<dbReference type="PROSITE" id="PS00452">
    <property type="entry name" value="GUANYLATE_CYCLASE_1"/>
    <property type="match status" value="1"/>
</dbReference>
<dbReference type="Gene3D" id="3.30.70.1230">
    <property type="entry name" value="Nucleotide cyclase"/>
    <property type="match status" value="1"/>
</dbReference>
<evidence type="ECO:0000256" key="3">
    <source>
        <dbReference type="ARBA" id="ARBA00022692"/>
    </source>
</evidence>
<evidence type="ECO:0000256" key="4">
    <source>
        <dbReference type="ARBA" id="ARBA00022741"/>
    </source>
</evidence>
<dbReference type="Pfam" id="PF00211">
    <property type="entry name" value="Guanylate_cyc"/>
    <property type="match status" value="1"/>
</dbReference>
<keyword evidence="13" id="KW-1185">Reference proteome</keyword>
<comment type="similarity">
    <text evidence="10">Belongs to the adenylyl cyclase class-4/guanylyl cyclase family.</text>
</comment>
<feature type="domain" description="Guanylate cyclase" evidence="11">
    <location>
        <begin position="1"/>
        <end position="77"/>
    </location>
</feature>
<keyword evidence="7" id="KW-0675">Receptor</keyword>
<dbReference type="SMART" id="SM00044">
    <property type="entry name" value="CYCc"/>
    <property type="match status" value="1"/>
</dbReference>
<feature type="non-terminal residue" evidence="12">
    <location>
        <position position="1"/>
    </location>
</feature>
<evidence type="ECO:0000256" key="6">
    <source>
        <dbReference type="ARBA" id="ARBA00023136"/>
    </source>
</evidence>